<reference evidence="2" key="1">
    <citation type="journal article" date="2017" name="Science">
        <title>Giant viruses with an expanded complement of translation system components.</title>
        <authorList>
            <person name="Schulz F."/>
            <person name="Yutin N."/>
            <person name="Ivanova N.N."/>
            <person name="Ortega D.R."/>
            <person name="Lee T.K."/>
            <person name="Vierheilig J."/>
            <person name="Daims H."/>
            <person name="Horn M."/>
            <person name="Wagner M."/>
            <person name="Jensen G.J."/>
            <person name="Kyrpides N.C."/>
            <person name="Koonin E.V."/>
            <person name="Woyke T."/>
        </authorList>
    </citation>
    <scope>NUCLEOTIDE SEQUENCE</scope>
    <source>
        <strain evidence="2">ILV1</strain>
    </source>
</reference>
<organism evidence="2">
    <name type="scientific">Indivirus ILV1</name>
    <dbReference type="NCBI Taxonomy" id="1977633"/>
    <lineage>
        <taxon>Viruses</taxon>
        <taxon>Varidnaviria</taxon>
        <taxon>Bamfordvirae</taxon>
        <taxon>Nucleocytoviricota</taxon>
        <taxon>Megaviricetes</taxon>
        <taxon>Imitervirales</taxon>
        <taxon>Mimiviridae</taxon>
        <taxon>Klosneuvirinae</taxon>
        <taxon>Indivirus</taxon>
    </lineage>
</organism>
<proteinExistence type="predicted"/>
<sequence length="199" mass="22904">MFHDPENESGTIKLPPLTMLNLISKIQNHSNSKPDEVSDDEELSPPSPPSPNFEKNNDTNNFMFGITYEEYKNNHSLLGKFTQCGYCLKFFKNDQKGFITKSINGSDDEYICYHCLFWINYSLELRSTVDGMYDKTIHDYILECAPHHEQSTCVHSGECFICDYLNGNRIVGIFGEDELITKKNSKDKDISNMRFVITI</sequence>
<accession>A0A1V0SCV8</accession>
<protein>
    <submittedName>
        <fullName evidence="2">Uncharacterized protein</fullName>
    </submittedName>
</protein>
<dbReference type="EMBL" id="KY684085">
    <property type="protein sequence ID" value="ARF09560.1"/>
    <property type="molecule type" value="Genomic_DNA"/>
</dbReference>
<name>A0A1V0SCV8_9VIRU</name>
<gene>
    <name evidence="2" type="ORF">Indivirus_1_183</name>
</gene>
<feature type="region of interest" description="Disordered" evidence="1">
    <location>
        <begin position="29"/>
        <end position="58"/>
    </location>
</feature>
<evidence type="ECO:0000313" key="2">
    <source>
        <dbReference type="EMBL" id="ARF09560.1"/>
    </source>
</evidence>
<evidence type="ECO:0000256" key="1">
    <source>
        <dbReference type="SAM" id="MobiDB-lite"/>
    </source>
</evidence>